<evidence type="ECO:0000313" key="2">
    <source>
        <dbReference type="Proteomes" id="UP000708208"/>
    </source>
</evidence>
<reference evidence="1" key="1">
    <citation type="submission" date="2021-06" db="EMBL/GenBank/DDBJ databases">
        <authorList>
            <person name="Hodson N. C."/>
            <person name="Mongue J. A."/>
            <person name="Jaron S. K."/>
        </authorList>
    </citation>
    <scope>NUCLEOTIDE SEQUENCE</scope>
</reference>
<name>A0A8J2L111_9HEXA</name>
<accession>A0A8J2L111</accession>
<evidence type="ECO:0000313" key="1">
    <source>
        <dbReference type="EMBL" id="CAG7824406.1"/>
    </source>
</evidence>
<comment type="caution">
    <text evidence="1">The sequence shown here is derived from an EMBL/GenBank/DDBJ whole genome shotgun (WGS) entry which is preliminary data.</text>
</comment>
<organism evidence="1 2">
    <name type="scientific">Allacma fusca</name>
    <dbReference type="NCBI Taxonomy" id="39272"/>
    <lineage>
        <taxon>Eukaryota</taxon>
        <taxon>Metazoa</taxon>
        <taxon>Ecdysozoa</taxon>
        <taxon>Arthropoda</taxon>
        <taxon>Hexapoda</taxon>
        <taxon>Collembola</taxon>
        <taxon>Symphypleona</taxon>
        <taxon>Sminthuridae</taxon>
        <taxon>Allacma</taxon>
    </lineage>
</organism>
<sequence>MVFELENTNENYR</sequence>
<protein>
    <submittedName>
        <fullName evidence="1">Uncharacterized protein</fullName>
    </submittedName>
</protein>
<dbReference type="Proteomes" id="UP000708208">
    <property type="component" value="Unassembled WGS sequence"/>
</dbReference>
<keyword evidence="2" id="KW-1185">Reference proteome</keyword>
<dbReference type="EMBL" id="CAJVCH010532709">
    <property type="protein sequence ID" value="CAG7824406.1"/>
    <property type="molecule type" value="Genomic_DNA"/>
</dbReference>
<proteinExistence type="predicted"/>
<gene>
    <name evidence="1" type="ORF">AFUS01_LOCUS34563</name>
</gene>
<feature type="non-terminal residue" evidence="1">
    <location>
        <position position="1"/>
    </location>
</feature>